<dbReference type="Pfam" id="PF00533">
    <property type="entry name" value="BRCT"/>
    <property type="match status" value="1"/>
</dbReference>
<dbReference type="GO" id="GO:0005634">
    <property type="term" value="C:nucleus"/>
    <property type="evidence" value="ECO:0007669"/>
    <property type="project" value="TreeGrafter"/>
</dbReference>
<proteinExistence type="predicted"/>
<feature type="compositionally biased region" description="Low complexity" evidence="1">
    <location>
        <begin position="68"/>
        <end position="86"/>
    </location>
</feature>
<dbReference type="PANTHER" id="PTHR46677">
    <property type="entry name" value="SMC5-SMC6 COMPLEX LOCALIZATION FACTOR PROTEIN 1"/>
    <property type="match status" value="1"/>
</dbReference>
<dbReference type="InterPro" id="IPR036420">
    <property type="entry name" value="BRCT_dom_sf"/>
</dbReference>
<evidence type="ECO:0000313" key="3">
    <source>
        <dbReference type="EMBL" id="CAD7463600.1"/>
    </source>
</evidence>
<gene>
    <name evidence="3" type="ORF">TTEB3V08_LOCUS11482</name>
</gene>
<dbReference type="InterPro" id="IPR001357">
    <property type="entry name" value="BRCT_dom"/>
</dbReference>
<dbReference type="InterPro" id="IPR042479">
    <property type="entry name" value="Slf1"/>
</dbReference>
<dbReference type="CDD" id="cd17738">
    <property type="entry name" value="BRCT_TopBP1_rpt7"/>
    <property type="match status" value="1"/>
</dbReference>
<dbReference type="Gene3D" id="3.40.50.10190">
    <property type="entry name" value="BRCT domain"/>
    <property type="match status" value="1"/>
</dbReference>
<dbReference type="PROSITE" id="PS50172">
    <property type="entry name" value="BRCT"/>
    <property type="match status" value="1"/>
</dbReference>
<dbReference type="GO" id="GO:0035861">
    <property type="term" value="C:site of double-strand break"/>
    <property type="evidence" value="ECO:0007669"/>
    <property type="project" value="TreeGrafter"/>
</dbReference>
<evidence type="ECO:0000259" key="2">
    <source>
        <dbReference type="PROSITE" id="PS50172"/>
    </source>
</evidence>
<dbReference type="GO" id="GO:2000781">
    <property type="term" value="P:positive regulation of double-strand break repair"/>
    <property type="evidence" value="ECO:0007669"/>
    <property type="project" value="InterPro"/>
</dbReference>
<sequence length="333" mass="36365">MQENMPLVRSDESSSLRFDEEGSLQRTNNPAEEKCTTPYFVNVEKPLKDTLVTPSKYTPLSVNKTGHSLKPPSSSLTLTTPSSDTSHISSATPTRPPRTPVGTTLPETHSRVSTPAESLLGDTPSKTGSFEILEGSSGVVNPPTKCLEALSNTAKLPGFHTQLERLNEVLTANKPEANSMRRKKFTGAEVDKTSGNPSTSGDSSDHQTFMGLEVPSEIAVSWEYRQHSNTKTQSQGDSQDVNTKQRVFVLSSIESNQAREHYASIIVALGGQVSDKPSFDPATTHLVCDRPVRSEKLLANIAAGNWVLHTSYLFKSHEEGHFLPVRLYKICSL</sequence>
<protein>
    <recommendedName>
        <fullName evidence="2">BRCT domain-containing protein</fullName>
    </recommendedName>
</protein>
<dbReference type="PANTHER" id="PTHR46677:SF1">
    <property type="entry name" value="SMC5-SMC6 COMPLEX LOCALIZATION FACTOR PROTEIN 1"/>
    <property type="match status" value="1"/>
</dbReference>
<evidence type="ECO:0000256" key="1">
    <source>
        <dbReference type="SAM" id="MobiDB-lite"/>
    </source>
</evidence>
<feature type="region of interest" description="Disordered" evidence="1">
    <location>
        <begin position="1"/>
        <end position="37"/>
    </location>
</feature>
<feature type="compositionally biased region" description="Polar residues" evidence="1">
    <location>
        <begin position="52"/>
        <end position="66"/>
    </location>
</feature>
<dbReference type="EMBL" id="OE008543">
    <property type="protein sequence ID" value="CAD7463600.1"/>
    <property type="molecule type" value="Genomic_DNA"/>
</dbReference>
<dbReference type="FunFam" id="3.40.50.10190:FF:000018">
    <property type="entry name" value="DNA topoisomerase 2-binding protein 1"/>
    <property type="match status" value="1"/>
</dbReference>
<feature type="domain" description="BRCT" evidence="2">
    <location>
        <begin position="237"/>
        <end position="330"/>
    </location>
</feature>
<dbReference type="SMART" id="SM00292">
    <property type="entry name" value="BRCT"/>
    <property type="match status" value="1"/>
</dbReference>
<dbReference type="SUPFAM" id="SSF52113">
    <property type="entry name" value="BRCT domain"/>
    <property type="match status" value="1"/>
</dbReference>
<feature type="compositionally biased region" description="Polar residues" evidence="1">
    <location>
        <begin position="193"/>
        <end position="202"/>
    </location>
</feature>
<accession>A0A7R9ISB2</accession>
<feature type="region of interest" description="Disordered" evidence="1">
    <location>
        <begin position="175"/>
        <end position="206"/>
    </location>
</feature>
<organism evidence="3">
    <name type="scientific">Timema tahoe</name>
    <dbReference type="NCBI Taxonomy" id="61484"/>
    <lineage>
        <taxon>Eukaryota</taxon>
        <taxon>Metazoa</taxon>
        <taxon>Ecdysozoa</taxon>
        <taxon>Arthropoda</taxon>
        <taxon>Hexapoda</taxon>
        <taxon>Insecta</taxon>
        <taxon>Pterygota</taxon>
        <taxon>Neoptera</taxon>
        <taxon>Polyneoptera</taxon>
        <taxon>Phasmatodea</taxon>
        <taxon>Timematodea</taxon>
        <taxon>Timematoidea</taxon>
        <taxon>Timematidae</taxon>
        <taxon>Timema</taxon>
    </lineage>
</organism>
<dbReference type="AlphaFoldDB" id="A0A7R9ISB2"/>
<dbReference type="GO" id="GO:0006974">
    <property type="term" value="P:DNA damage response"/>
    <property type="evidence" value="ECO:0007669"/>
    <property type="project" value="TreeGrafter"/>
</dbReference>
<reference evidence="3" key="1">
    <citation type="submission" date="2020-11" db="EMBL/GenBank/DDBJ databases">
        <authorList>
            <person name="Tran Van P."/>
        </authorList>
    </citation>
    <scope>NUCLEOTIDE SEQUENCE</scope>
</reference>
<feature type="region of interest" description="Disordered" evidence="1">
    <location>
        <begin position="51"/>
        <end position="130"/>
    </location>
</feature>
<name>A0A7R9ISB2_9NEOP</name>
<dbReference type="GO" id="GO:1990166">
    <property type="term" value="P:protein localization to site of double-strand break"/>
    <property type="evidence" value="ECO:0007669"/>
    <property type="project" value="TreeGrafter"/>
</dbReference>
<feature type="compositionally biased region" description="Basic and acidic residues" evidence="1">
    <location>
        <begin position="9"/>
        <end position="20"/>
    </location>
</feature>